<gene>
    <name evidence="1" type="ORF">SDC9_63141</name>
</gene>
<proteinExistence type="predicted"/>
<organism evidence="1">
    <name type="scientific">bioreactor metagenome</name>
    <dbReference type="NCBI Taxonomy" id="1076179"/>
    <lineage>
        <taxon>unclassified sequences</taxon>
        <taxon>metagenomes</taxon>
        <taxon>ecological metagenomes</taxon>
    </lineage>
</organism>
<dbReference type="NCBIfam" id="NF047658">
    <property type="entry name" value="HYC_CC_PP"/>
    <property type="match status" value="1"/>
</dbReference>
<comment type="caution">
    <text evidence="1">The sequence shown here is derived from an EMBL/GenBank/DDBJ whole genome shotgun (WGS) entry which is preliminary data.</text>
</comment>
<dbReference type="InterPro" id="IPR058060">
    <property type="entry name" value="HYC_CC_PP"/>
</dbReference>
<dbReference type="AlphaFoldDB" id="A0A644XKY5"/>
<name>A0A644XKY5_9ZZZZ</name>
<protein>
    <submittedName>
        <fullName evidence="1">Uncharacterized protein</fullName>
    </submittedName>
</protein>
<reference evidence="1" key="1">
    <citation type="submission" date="2019-08" db="EMBL/GenBank/DDBJ databases">
        <authorList>
            <person name="Kucharzyk K."/>
            <person name="Murdoch R.W."/>
            <person name="Higgins S."/>
            <person name="Loffler F."/>
        </authorList>
    </citation>
    <scope>NUCLEOTIDE SEQUENCE</scope>
</reference>
<accession>A0A644XKY5</accession>
<sequence length="147" mass="16703">MKQARVVVAFILVPLMVFSAGGFNIFTHWCHHSDVKLVSFQGPESCDHEQGDHHSICGDNCCRQKELKQPCCEDDHLFIQTNENLSNDDDRPVINNESVLYTRLPEIVFVEPEEVIHAEYCYTDYVSPPGHSGKFTVVKYGSLKIDC</sequence>
<dbReference type="EMBL" id="VSSQ01002671">
    <property type="protein sequence ID" value="MPM16759.1"/>
    <property type="molecule type" value="Genomic_DNA"/>
</dbReference>
<evidence type="ECO:0000313" key="1">
    <source>
        <dbReference type="EMBL" id="MPM16759.1"/>
    </source>
</evidence>